<evidence type="ECO:0000313" key="2">
    <source>
        <dbReference type="Proteomes" id="UP001212997"/>
    </source>
</evidence>
<protein>
    <submittedName>
        <fullName evidence="1">Uncharacterized protein</fullName>
    </submittedName>
</protein>
<name>A0AAD5UYL4_9APHY</name>
<organism evidence="1 2">
    <name type="scientific">Meripilus lineatus</name>
    <dbReference type="NCBI Taxonomy" id="2056292"/>
    <lineage>
        <taxon>Eukaryota</taxon>
        <taxon>Fungi</taxon>
        <taxon>Dikarya</taxon>
        <taxon>Basidiomycota</taxon>
        <taxon>Agaricomycotina</taxon>
        <taxon>Agaricomycetes</taxon>
        <taxon>Polyporales</taxon>
        <taxon>Meripilaceae</taxon>
        <taxon>Meripilus</taxon>
    </lineage>
</organism>
<accession>A0AAD5UYL4</accession>
<evidence type="ECO:0000313" key="1">
    <source>
        <dbReference type="EMBL" id="KAJ3479544.1"/>
    </source>
</evidence>
<comment type="caution">
    <text evidence="1">The sequence shown here is derived from an EMBL/GenBank/DDBJ whole genome shotgun (WGS) entry which is preliminary data.</text>
</comment>
<gene>
    <name evidence="1" type="ORF">NLI96_g8983</name>
</gene>
<reference evidence="1" key="1">
    <citation type="submission" date="2022-07" db="EMBL/GenBank/DDBJ databases">
        <title>Genome Sequence of Physisporinus lineatus.</title>
        <authorList>
            <person name="Buettner E."/>
        </authorList>
    </citation>
    <scope>NUCLEOTIDE SEQUENCE</scope>
    <source>
        <strain evidence="1">VT162</strain>
    </source>
</reference>
<dbReference type="AlphaFoldDB" id="A0AAD5UYL4"/>
<dbReference type="Proteomes" id="UP001212997">
    <property type="component" value="Unassembled WGS sequence"/>
</dbReference>
<dbReference type="EMBL" id="JANAWD010000432">
    <property type="protein sequence ID" value="KAJ3479544.1"/>
    <property type="molecule type" value="Genomic_DNA"/>
</dbReference>
<proteinExistence type="predicted"/>
<sequence length="174" mass="19257">MLHDPTKQGWHFCKHASCCYASPQKSVLDEHVRGVHGSRELIFCTMRTEEHGGATSKTSPRLTAIEGREGQYTIPNTFKTKIKLKLPPGIHYEDEVPPLSSSPPMHSPPTPIPSLVPPPTLCVPSPLFKFHHSDTPSKAPPHIPTILPQFSNPWSHLNGLELLANTADIYGDYI</sequence>
<keyword evidence="2" id="KW-1185">Reference proteome</keyword>